<gene>
    <name evidence="2" type="ORF">SDC9_48713</name>
</gene>
<dbReference type="PIRSF" id="PIRSF027386">
    <property type="entry name" value="UCP027386_ABC_sbc_TM0202"/>
    <property type="match status" value="1"/>
</dbReference>
<accession>A0A644WJN5</accession>
<sequence>MKKSNKVKVIILFMITMLLTLTSCKGEVEETIIDDKEVKEVSVVVPNGVPATAISKLIKENIQVDNKHIINYSIENTADTLATAVMKGEPDIAIVPSNLAAQAYNKGLGYKLVGTTGFGALYLISTEGEINFNDIKGKEIYNIANGLTPDIVFKALLKQNGILNDVTLSYVGGATELAPAILSGKAKYAVVPEPALTTILSKKPNISIVASLNDLWKEQFNSEKGFPQASIIVKEEIIANDKDFLEKFITKVDESVKWVNDNNKEAAQYSVENGSQVETSITEKSIKNSNISFSKAKDNKEDYIDYFKVLESENSKSIGEKVPDEKFFYEG</sequence>
<dbReference type="EMBL" id="VSSQ01000871">
    <property type="protein sequence ID" value="MPM02464.1"/>
    <property type="molecule type" value="Genomic_DNA"/>
</dbReference>
<dbReference type="Gene3D" id="3.40.190.10">
    <property type="entry name" value="Periplasmic binding protein-like II"/>
    <property type="match status" value="2"/>
</dbReference>
<dbReference type="PANTHER" id="PTHR30024:SF46">
    <property type="entry name" value="ABC TRANSPORTER, SUBSTRATE-BINDING LIPOPROTEIN"/>
    <property type="match status" value="1"/>
</dbReference>
<reference evidence="2" key="1">
    <citation type="submission" date="2019-08" db="EMBL/GenBank/DDBJ databases">
        <authorList>
            <person name="Kucharzyk K."/>
            <person name="Murdoch R.W."/>
            <person name="Higgins S."/>
            <person name="Loffler F."/>
        </authorList>
    </citation>
    <scope>NUCLEOTIDE SEQUENCE</scope>
</reference>
<dbReference type="PROSITE" id="PS51257">
    <property type="entry name" value="PROKAR_LIPOPROTEIN"/>
    <property type="match status" value="1"/>
</dbReference>
<dbReference type="Pfam" id="PF09084">
    <property type="entry name" value="NMT1"/>
    <property type="match status" value="1"/>
</dbReference>
<protein>
    <recommendedName>
        <fullName evidence="1">SsuA/THI5-like domain-containing protein</fullName>
    </recommendedName>
</protein>
<organism evidence="2">
    <name type="scientific">bioreactor metagenome</name>
    <dbReference type="NCBI Taxonomy" id="1076179"/>
    <lineage>
        <taxon>unclassified sequences</taxon>
        <taxon>metagenomes</taxon>
        <taxon>ecological metagenomes</taxon>
    </lineage>
</organism>
<feature type="domain" description="SsuA/THI5-like" evidence="1">
    <location>
        <begin position="81"/>
        <end position="266"/>
    </location>
</feature>
<evidence type="ECO:0000313" key="2">
    <source>
        <dbReference type="EMBL" id="MPM02464.1"/>
    </source>
</evidence>
<dbReference type="AlphaFoldDB" id="A0A644WJN5"/>
<comment type="caution">
    <text evidence="2">The sequence shown here is derived from an EMBL/GenBank/DDBJ whole genome shotgun (WGS) entry which is preliminary data.</text>
</comment>
<dbReference type="InterPro" id="IPR027024">
    <property type="entry name" value="UCP027386_ABC_sbc_TM0202"/>
</dbReference>
<dbReference type="PANTHER" id="PTHR30024">
    <property type="entry name" value="ALIPHATIC SULFONATES-BINDING PROTEIN-RELATED"/>
    <property type="match status" value="1"/>
</dbReference>
<dbReference type="InterPro" id="IPR015168">
    <property type="entry name" value="SsuA/THI5"/>
</dbReference>
<name>A0A644WJN5_9ZZZZ</name>
<evidence type="ECO:0000259" key="1">
    <source>
        <dbReference type="Pfam" id="PF09084"/>
    </source>
</evidence>
<proteinExistence type="predicted"/>
<dbReference type="SUPFAM" id="SSF53850">
    <property type="entry name" value="Periplasmic binding protein-like II"/>
    <property type="match status" value="1"/>
</dbReference>